<keyword evidence="9" id="KW-0492">Microsome</keyword>
<dbReference type="InterPro" id="IPR001128">
    <property type="entry name" value="Cyt_P450"/>
</dbReference>
<dbReference type="PRINTS" id="PR00463">
    <property type="entry name" value="EP450I"/>
</dbReference>
<evidence type="ECO:0000256" key="1">
    <source>
        <dbReference type="ARBA" id="ARBA00001971"/>
    </source>
</evidence>
<evidence type="ECO:0000256" key="9">
    <source>
        <dbReference type="ARBA" id="ARBA00022848"/>
    </source>
</evidence>
<keyword evidence="10" id="KW-0560">Oxidoreductase</keyword>
<keyword evidence="7 14" id="KW-0479">Metal-binding</keyword>
<keyword evidence="15" id="KW-0732">Signal</keyword>
<dbReference type="InterPro" id="IPR050182">
    <property type="entry name" value="Cytochrome_P450_fam2"/>
</dbReference>
<keyword evidence="8" id="KW-0256">Endoplasmic reticulum</keyword>
<evidence type="ECO:0000256" key="8">
    <source>
        <dbReference type="ARBA" id="ARBA00022824"/>
    </source>
</evidence>
<gene>
    <name evidence="16" type="ORF">CHIRRI_LOCUS1278</name>
</gene>
<dbReference type="GO" id="GO:0005789">
    <property type="term" value="C:endoplasmic reticulum membrane"/>
    <property type="evidence" value="ECO:0007669"/>
    <property type="project" value="UniProtKB-SubCell"/>
</dbReference>
<dbReference type="GO" id="GO:0016712">
    <property type="term" value="F:oxidoreductase activity, acting on paired donors, with incorporation or reduction of molecular oxygen, reduced flavin or flavoprotein as one donor, and incorporation of one atom of oxygen"/>
    <property type="evidence" value="ECO:0007669"/>
    <property type="project" value="TreeGrafter"/>
</dbReference>
<evidence type="ECO:0000256" key="2">
    <source>
        <dbReference type="ARBA" id="ARBA00003690"/>
    </source>
</evidence>
<keyword evidence="17" id="KW-1185">Reference proteome</keyword>
<dbReference type="PRINTS" id="PR00385">
    <property type="entry name" value="P450"/>
</dbReference>
<evidence type="ECO:0000256" key="3">
    <source>
        <dbReference type="ARBA" id="ARBA00004174"/>
    </source>
</evidence>
<evidence type="ECO:0000256" key="13">
    <source>
        <dbReference type="ARBA" id="ARBA00023136"/>
    </source>
</evidence>
<name>A0A9N9RL73_9DIPT</name>
<dbReference type="PANTHER" id="PTHR24300:SF376">
    <property type="entry name" value="CYTOCHROME P450 15A1"/>
    <property type="match status" value="1"/>
</dbReference>
<dbReference type="GO" id="GO:0008395">
    <property type="term" value="F:steroid hydroxylase activity"/>
    <property type="evidence" value="ECO:0007669"/>
    <property type="project" value="TreeGrafter"/>
</dbReference>
<comment type="similarity">
    <text evidence="5">Belongs to the cytochrome P450 family.</text>
</comment>
<reference evidence="16" key="2">
    <citation type="submission" date="2022-10" db="EMBL/GenBank/DDBJ databases">
        <authorList>
            <consortium name="ENA_rothamsted_submissions"/>
            <consortium name="culmorum"/>
            <person name="King R."/>
        </authorList>
    </citation>
    <scope>NUCLEOTIDE SEQUENCE</scope>
</reference>
<evidence type="ECO:0008006" key="18">
    <source>
        <dbReference type="Google" id="ProtNLM"/>
    </source>
</evidence>
<dbReference type="InterPro" id="IPR002401">
    <property type="entry name" value="Cyt_P450_E_grp-I"/>
</dbReference>
<dbReference type="Pfam" id="PF00067">
    <property type="entry name" value="p450"/>
    <property type="match status" value="1"/>
</dbReference>
<reference evidence="16" key="1">
    <citation type="submission" date="2022-01" db="EMBL/GenBank/DDBJ databases">
        <authorList>
            <person name="King R."/>
        </authorList>
    </citation>
    <scope>NUCLEOTIDE SEQUENCE</scope>
</reference>
<comment type="subcellular location">
    <subcellularLocation>
        <location evidence="4">Endoplasmic reticulum membrane</location>
        <topology evidence="4">Peripheral membrane protein</topology>
    </subcellularLocation>
    <subcellularLocation>
        <location evidence="3">Microsome membrane</location>
        <topology evidence="3">Peripheral membrane protein</topology>
    </subcellularLocation>
</comment>
<feature type="chain" id="PRO_5040384900" description="Cytochrome P450" evidence="15">
    <location>
        <begin position="21"/>
        <end position="507"/>
    </location>
</feature>
<dbReference type="PANTHER" id="PTHR24300">
    <property type="entry name" value="CYTOCHROME P450 508A4-RELATED"/>
    <property type="match status" value="1"/>
</dbReference>
<evidence type="ECO:0000256" key="11">
    <source>
        <dbReference type="ARBA" id="ARBA00023004"/>
    </source>
</evidence>
<dbReference type="GO" id="GO:0006082">
    <property type="term" value="P:organic acid metabolic process"/>
    <property type="evidence" value="ECO:0007669"/>
    <property type="project" value="TreeGrafter"/>
</dbReference>
<comment type="cofactor">
    <cofactor evidence="1 14">
        <name>heme</name>
        <dbReference type="ChEBI" id="CHEBI:30413"/>
    </cofactor>
</comment>
<feature type="signal peptide" evidence="15">
    <location>
        <begin position="1"/>
        <end position="20"/>
    </location>
</feature>
<dbReference type="AlphaFoldDB" id="A0A9N9RL73"/>
<dbReference type="GO" id="GO:0005506">
    <property type="term" value="F:iron ion binding"/>
    <property type="evidence" value="ECO:0007669"/>
    <property type="project" value="InterPro"/>
</dbReference>
<protein>
    <recommendedName>
        <fullName evidence="18">Cytochrome P450</fullName>
    </recommendedName>
</protein>
<dbReference type="GO" id="GO:0006805">
    <property type="term" value="P:xenobiotic metabolic process"/>
    <property type="evidence" value="ECO:0007669"/>
    <property type="project" value="TreeGrafter"/>
</dbReference>
<keyword evidence="12" id="KW-0503">Monooxygenase</keyword>
<dbReference type="GO" id="GO:0020037">
    <property type="term" value="F:heme binding"/>
    <property type="evidence" value="ECO:0007669"/>
    <property type="project" value="InterPro"/>
</dbReference>
<keyword evidence="6 14" id="KW-0349">Heme</keyword>
<evidence type="ECO:0000256" key="15">
    <source>
        <dbReference type="SAM" id="SignalP"/>
    </source>
</evidence>
<keyword evidence="13" id="KW-0472">Membrane</keyword>
<evidence type="ECO:0000313" key="17">
    <source>
        <dbReference type="Proteomes" id="UP001153620"/>
    </source>
</evidence>
<evidence type="ECO:0000256" key="12">
    <source>
        <dbReference type="ARBA" id="ARBA00023033"/>
    </source>
</evidence>
<dbReference type="OrthoDB" id="1055148at2759"/>
<dbReference type="FunFam" id="1.10.630.10:FF:000238">
    <property type="entry name" value="Cytochrome P450 2A6"/>
    <property type="match status" value="1"/>
</dbReference>
<proteinExistence type="inferred from homology"/>
<dbReference type="Proteomes" id="UP001153620">
    <property type="component" value="Chromosome 1"/>
</dbReference>
<evidence type="ECO:0000256" key="4">
    <source>
        <dbReference type="ARBA" id="ARBA00004406"/>
    </source>
</evidence>
<dbReference type="SUPFAM" id="SSF48264">
    <property type="entry name" value="Cytochrome P450"/>
    <property type="match status" value="1"/>
</dbReference>
<sequence>MLLDLLILLVTIWLTHFLIGEMRKPKNFPNGPIFYPIIGNLLTVAKLRKETGFLIRAVMKIAERYSNTKDVIGLKIGKDLVVFTMTTKALKEVYTCSDFDGRPFGPFYETRTWNKRRGIIFTDQDFFQAQHRFIVRQLKEFGFARKGMLEICENEAEFCVNDFRKLIENHGGTSATVNMPNILSMYILNTLWQFLAGIRYDVDNQEMRYLQGILSDLMKSIDMKGALFSHFPFLQYIAPEASGYKDYVRCHKNIHAFMRKEVERHKRNFNPSDEPRDLIEAYLKVLHVGDESGKAHKSFSELQLLGICLDMFIAGSETTNNASNFMMLYLTRNPHVQIRAREEIDRVIGRNRLPKLSDRPNLPYCEAIVHESLRSFMKMACGVPHRALKDTKLCGFDIPKDTMIISSFMPPSMDTKNFKNPHKFDPENFLDVNGNVVVPENFIPFALGKRRCIGEVLARTNLFLLCTTLLQNFYIEIPDGHDIPSEEPIDSMTPNVRDYEAMIVLRQ</sequence>
<dbReference type="InterPro" id="IPR036396">
    <property type="entry name" value="Cyt_P450_sf"/>
</dbReference>
<keyword evidence="11 14" id="KW-0408">Iron</keyword>
<comment type="function">
    <text evidence="2">May be involved in the metabolism of insect hormones and in the breakdown of synthetic insecticides.</text>
</comment>
<dbReference type="Gene3D" id="1.10.630.10">
    <property type="entry name" value="Cytochrome P450"/>
    <property type="match status" value="1"/>
</dbReference>
<dbReference type="EMBL" id="OU895877">
    <property type="protein sequence ID" value="CAG9798294.1"/>
    <property type="molecule type" value="Genomic_DNA"/>
</dbReference>
<evidence type="ECO:0000256" key="14">
    <source>
        <dbReference type="PIRSR" id="PIRSR602401-1"/>
    </source>
</evidence>
<evidence type="ECO:0000256" key="6">
    <source>
        <dbReference type="ARBA" id="ARBA00022617"/>
    </source>
</evidence>
<evidence type="ECO:0000256" key="7">
    <source>
        <dbReference type="ARBA" id="ARBA00022723"/>
    </source>
</evidence>
<evidence type="ECO:0000256" key="5">
    <source>
        <dbReference type="ARBA" id="ARBA00010617"/>
    </source>
</evidence>
<evidence type="ECO:0000313" key="16">
    <source>
        <dbReference type="EMBL" id="CAG9798294.1"/>
    </source>
</evidence>
<feature type="binding site" description="axial binding residue" evidence="14">
    <location>
        <position position="452"/>
    </location>
    <ligand>
        <name>heme</name>
        <dbReference type="ChEBI" id="CHEBI:30413"/>
    </ligand>
    <ligandPart>
        <name>Fe</name>
        <dbReference type="ChEBI" id="CHEBI:18248"/>
    </ligandPart>
</feature>
<accession>A0A9N9RL73</accession>
<organism evidence="16 17">
    <name type="scientific">Chironomus riparius</name>
    <dbReference type="NCBI Taxonomy" id="315576"/>
    <lineage>
        <taxon>Eukaryota</taxon>
        <taxon>Metazoa</taxon>
        <taxon>Ecdysozoa</taxon>
        <taxon>Arthropoda</taxon>
        <taxon>Hexapoda</taxon>
        <taxon>Insecta</taxon>
        <taxon>Pterygota</taxon>
        <taxon>Neoptera</taxon>
        <taxon>Endopterygota</taxon>
        <taxon>Diptera</taxon>
        <taxon>Nematocera</taxon>
        <taxon>Chironomoidea</taxon>
        <taxon>Chironomidae</taxon>
        <taxon>Chironominae</taxon>
        <taxon>Chironomus</taxon>
    </lineage>
</organism>
<evidence type="ECO:0000256" key="10">
    <source>
        <dbReference type="ARBA" id="ARBA00023002"/>
    </source>
</evidence>